<dbReference type="InterPro" id="IPR011990">
    <property type="entry name" value="TPR-like_helical_dom_sf"/>
</dbReference>
<dbReference type="AlphaFoldDB" id="A0AA37LU10"/>
<dbReference type="EMBL" id="BPPX01000017">
    <property type="protein sequence ID" value="GJC85330.1"/>
    <property type="molecule type" value="Genomic_DNA"/>
</dbReference>
<dbReference type="Proteomes" id="UP001055172">
    <property type="component" value="Unassembled WGS sequence"/>
</dbReference>
<proteinExistence type="predicted"/>
<evidence type="ECO:0000313" key="2">
    <source>
        <dbReference type="EMBL" id="GJC85330.1"/>
    </source>
</evidence>
<evidence type="ECO:0000256" key="1">
    <source>
        <dbReference type="SAM" id="MobiDB-lite"/>
    </source>
</evidence>
<keyword evidence="3" id="KW-1185">Reference proteome</keyword>
<evidence type="ECO:0000313" key="3">
    <source>
        <dbReference type="Proteomes" id="UP001055172"/>
    </source>
</evidence>
<comment type="caution">
    <text evidence="2">The sequence shown here is derived from an EMBL/GenBank/DDBJ whole genome shotgun (WGS) entry which is preliminary data.</text>
</comment>
<organism evidence="2 3">
    <name type="scientific">Colletotrichum liriopes</name>
    <dbReference type="NCBI Taxonomy" id="708192"/>
    <lineage>
        <taxon>Eukaryota</taxon>
        <taxon>Fungi</taxon>
        <taxon>Dikarya</taxon>
        <taxon>Ascomycota</taxon>
        <taxon>Pezizomycotina</taxon>
        <taxon>Sordariomycetes</taxon>
        <taxon>Hypocreomycetidae</taxon>
        <taxon>Glomerellales</taxon>
        <taxon>Glomerellaceae</taxon>
        <taxon>Colletotrichum</taxon>
        <taxon>Colletotrichum spaethianum species complex</taxon>
    </lineage>
</organism>
<reference evidence="2 3" key="1">
    <citation type="submission" date="2021-07" db="EMBL/GenBank/DDBJ databases">
        <title>Genome data of Colletotrichum spaethianum.</title>
        <authorList>
            <person name="Utami Y.D."/>
            <person name="Hiruma K."/>
        </authorList>
    </citation>
    <scope>NUCLEOTIDE SEQUENCE [LARGE SCALE GENOMIC DNA]</scope>
    <source>
        <strain evidence="2 3">MAFF 242679</strain>
    </source>
</reference>
<accession>A0AA37LU10</accession>
<sequence length="425" mass="48580">MSLEEKDELFDDSESDTELEWDYVVGLQALAVESIKAHEFTKAADVLKQALAGPMTWDLEKAPDDTRPSIRELKIQLATCYFLQGNWRLAEPLVSEMAAVKKNRDLVVCNLLHALSLGYLSEYLFDEASETCQQALLGKKALRKHADTDDDQHDYCETLGLYALIFEMSNDYIRAEVYRRLLRAGFTYQHPKNWTHFLASHRRFLTTVFPKDAINLQQHEDPGSFTPSSSISSRHSSLLSERNLVRRRHRRPTKPLRPLCTLQVRSHQQLRLDADTNKEMVLEIPSIHNTNGCDGVSATDDEYAGKICNAPLVVSLETQSPLRKKVSRMFSSMRIQQENEDSESEASHDSLSTGPERGLLVSLWSSRVSRGIFSTKISRRFWRKRSTGLEHRNSRVNTWVRGQLTGHTGDRYTIATRMQDNSYGE</sequence>
<gene>
    <name evidence="2" type="ORF">ColLi_08168</name>
</gene>
<protein>
    <submittedName>
        <fullName evidence="2">Uncharacterized protein</fullName>
    </submittedName>
</protein>
<feature type="region of interest" description="Disordered" evidence="1">
    <location>
        <begin position="334"/>
        <end position="353"/>
    </location>
</feature>
<dbReference type="Gene3D" id="1.25.40.10">
    <property type="entry name" value="Tetratricopeptide repeat domain"/>
    <property type="match status" value="1"/>
</dbReference>
<name>A0AA37LU10_9PEZI</name>
<dbReference type="SUPFAM" id="SSF48452">
    <property type="entry name" value="TPR-like"/>
    <property type="match status" value="1"/>
</dbReference>